<evidence type="ECO:0000313" key="1">
    <source>
        <dbReference type="EMBL" id="QDT37457.1"/>
    </source>
</evidence>
<organism evidence="1 2">
    <name type="scientific">Stratiformator vulcanicus</name>
    <dbReference type="NCBI Taxonomy" id="2527980"/>
    <lineage>
        <taxon>Bacteria</taxon>
        <taxon>Pseudomonadati</taxon>
        <taxon>Planctomycetota</taxon>
        <taxon>Planctomycetia</taxon>
        <taxon>Planctomycetales</taxon>
        <taxon>Planctomycetaceae</taxon>
        <taxon>Stratiformator</taxon>
    </lineage>
</organism>
<accession>A0A517R0N5</accession>
<name>A0A517R0N5_9PLAN</name>
<dbReference type="EMBL" id="CP036268">
    <property type="protein sequence ID" value="QDT37457.1"/>
    <property type="molecule type" value="Genomic_DNA"/>
</dbReference>
<keyword evidence="2" id="KW-1185">Reference proteome</keyword>
<dbReference type="AlphaFoldDB" id="A0A517R0N5"/>
<evidence type="ECO:0000313" key="2">
    <source>
        <dbReference type="Proteomes" id="UP000317318"/>
    </source>
</evidence>
<gene>
    <name evidence="1" type="ORF">Pan189_18370</name>
</gene>
<sequence>MVDQPAILSTAGASGLYDRRIEKTLSRSLAPEMTGSEARS</sequence>
<reference evidence="1 2" key="1">
    <citation type="submission" date="2019-02" db="EMBL/GenBank/DDBJ databases">
        <title>Deep-cultivation of Planctomycetes and their phenomic and genomic characterization uncovers novel biology.</title>
        <authorList>
            <person name="Wiegand S."/>
            <person name="Jogler M."/>
            <person name="Boedeker C."/>
            <person name="Pinto D."/>
            <person name="Vollmers J."/>
            <person name="Rivas-Marin E."/>
            <person name="Kohn T."/>
            <person name="Peeters S.H."/>
            <person name="Heuer A."/>
            <person name="Rast P."/>
            <person name="Oberbeckmann S."/>
            <person name="Bunk B."/>
            <person name="Jeske O."/>
            <person name="Meyerdierks A."/>
            <person name="Storesund J.E."/>
            <person name="Kallscheuer N."/>
            <person name="Luecker S."/>
            <person name="Lage O.M."/>
            <person name="Pohl T."/>
            <person name="Merkel B.J."/>
            <person name="Hornburger P."/>
            <person name="Mueller R.-W."/>
            <person name="Bruemmer F."/>
            <person name="Labrenz M."/>
            <person name="Spormann A.M."/>
            <person name="Op den Camp H."/>
            <person name="Overmann J."/>
            <person name="Amann R."/>
            <person name="Jetten M.S.M."/>
            <person name="Mascher T."/>
            <person name="Medema M.H."/>
            <person name="Devos D.P."/>
            <person name="Kaster A.-K."/>
            <person name="Ovreas L."/>
            <person name="Rohde M."/>
            <person name="Galperin M.Y."/>
            <person name="Jogler C."/>
        </authorList>
    </citation>
    <scope>NUCLEOTIDE SEQUENCE [LARGE SCALE GENOMIC DNA]</scope>
    <source>
        <strain evidence="1 2">Pan189</strain>
    </source>
</reference>
<protein>
    <submittedName>
        <fullName evidence="1">Uncharacterized protein</fullName>
    </submittedName>
</protein>
<proteinExistence type="predicted"/>
<dbReference type="KEGG" id="svp:Pan189_18370"/>
<dbReference type="Proteomes" id="UP000317318">
    <property type="component" value="Chromosome"/>
</dbReference>